<reference evidence="2" key="1">
    <citation type="journal article" date="2017" name="Nat. Ecol. Evol.">
        <title>Genome expansion and lineage-specific genetic innovations in the forest pathogenic fungi Armillaria.</title>
        <authorList>
            <person name="Sipos G."/>
            <person name="Prasanna A.N."/>
            <person name="Walter M.C."/>
            <person name="O'Connor E."/>
            <person name="Balint B."/>
            <person name="Krizsan K."/>
            <person name="Kiss B."/>
            <person name="Hess J."/>
            <person name="Varga T."/>
            <person name="Slot J."/>
            <person name="Riley R."/>
            <person name="Boka B."/>
            <person name="Rigling D."/>
            <person name="Barry K."/>
            <person name="Lee J."/>
            <person name="Mihaltcheva S."/>
            <person name="LaButti K."/>
            <person name="Lipzen A."/>
            <person name="Waldron R."/>
            <person name="Moloney N.M."/>
            <person name="Sperisen C."/>
            <person name="Kredics L."/>
            <person name="Vagvoelgyi C."/>
            <person name="Patrignani A."/>
            <person name="Fitzpatrick D."/>
            <person name="Nagy I."/>
            <person name="Doyle S."/>
            <person name="Anderson J.B."/>
            <person name="Grigoriev I.V."/>
            <person name="Gueldener U."/>
            <person name="Muensterkoetter M."/>
            <person name="Nagy L.G."/>
        </authorList>
    </citation>
    <scope>NUCLEOTIDE SEQUENCE [LARGE SCALE GENOMIC DNA]</scope>
    <source>
        <strain evidence="2">C18/9</strain>
    </source>
</reference>
<evidence type="ECO:0000313" key="2">
    <source>
        <dbReference type="Proteomes" id="UP000219338"/>
    </source>
</evidence>
<evidence type="ECO:0000313" key="1">
    <source>
        <dbReference type="EMBL" id="SJK99631.1"/>
    </source>
</evidence>
<proteinExistence type="predicted"/>
<accession>A0A284QTB4</accession>
<organism evidence="1 2">
    <name type="scientific">Armillaria ostoyae</name>
    <name type="common">Armillaria root rot fungus</name>
    <dbReference type="NCBI Taxonomy" id="47428"/>
    <lineage>
        <taxon>Eukaryota</taxon>
        <taxon>Fungi</taxon>
        <taxon>Dikarya</taxon>
        <taxon>Basidiomycota</taxon>
        <taxon>Agaricomycotina</taxon>
        <taxon>Agaricomycetes</taxon>
        <taxon>Agaricomycetidae</taxon>
        <taxon>Agaricales</taxon>
        <taxon>Marasmiineae</taxon>
        <taxon>Physalacriaceae</taxon>
        <taxon>Armillaria</taxon>
    </lineage>
</organism>
<keyword evidence="2" id="KW-1185">Reference proteome</keyword>
<protein>
    <submittedName>
        <fullName evidence="1">Uncharacterized protein</fullName>
    </submittedName>
</protein>
<dbReference type="OrthoDB" id="10341571at2759"/>
<name>A0A284QTB4_ARMOS</name>
<dbReference type="EMBL" id="FUEG01000002">
    <property type="protein sequence ID" value="SJK99631.1"/>
    <property type="molecule type" value="Genomic_DNA"/>
</dbReference>
<sequence>MPYLPPKRYVETIYSFHVRLAMGNLALTVADYNDLMQCKKKGFHHHTTILSGPNLGRQWIYCNDDCRPVTLLEATSHKQIELAKIVTEDKEASPCSVSALSTLVKKCKVQCEKASKRLAAAIDNMLDVEHASHSVVARSEERVRKADQHLEIVKALHGKAAAALRTAQEAWQCLEELQDCTSDKAIHQYLVRAGLATGLRGDQRRLYVSAKTKETGVTGTLVREAVSARVT</sequence>
<gene>
    <name evidence="1" type="ORF">ARMOST_02939</name>
</gene>
<dbReference type="Proteomes" id="UP000219338">
    <property type="component" value="Unassembled WGS sequence"/>
</dbReference>
<dbReference type="AlphaFoldDB" id="A0A284QTB4"/>